<dbReference type="RefSeq" id="WP_189648067.1">
    <property type="nucleotide sequence ID" value="NZ_BMRC01000006.1"/>
</dbReference>
<name>A0ABV5IYQ5_9ACTN</name>
<feature type="transmembrane region" description="Helical" evidence="1">
    <location>
        <begin position="83"/>
        <end position="101"/>
    </location>
</feature>
<keyword evidence="1" id="KW-0472">Membrane</keyword>
<comment type="caution">
    <text evidence="2">The sequence shown here is derived from an EMBL/GenBank/DDBJ whole genome shotgun (WGS) entry which is preliminary data.</text>
</comment>
<dbReference type="Proteomes" id="UP001589647">
    <property type="component" value="Unassembled WGS sequence"/>
</dbReference>
<feature type="transmembrane region" description="Helical" evidence="1">
    <location>
        <begin position="121"/>
        <end position="140"/>
    </location>
</feature>
<keyword evidence="1" id="KW-1133">Transmembrane helix</keyword>
<keyword evidence="3" id="KW-1185">Reference proteome</keyword>
<keyword evidence="1" id="KW-0812">Transmembrane</keyword>
<reference evidence="2 3" key="1">
    <citation type="submission" date="2024-09" db="EMBL/GenBank/DDBJ databases">
        <authorList>
            <person name="Sun Q."/>
            <person name="Mori K."/>
        </authorList>
    </citation>
    <scope>NUCLEOTIDE SEQUENCE [LARGE SCALE GENOMIC DNA]</scope>
    <source>
        <strain evidence="2 3">CCM 3426</strain>
    </source>
</reference>
<accession>A0ABV5IYQ5</accession>
<feature type="transmembrane region" description="Helical" evidence="1">
    <location>
        <begin position="167"/>
        <end position="195"/>
    </location>
</feature>
<evidence type="ECO:0000313" key="3">
    <source>
        <dbReference type="Proteomes" id="UP001589647"/>
    </source>
</evidence>
<feature type="transmembrane region" description="Helical" evidence="1">
    <location>
        <begin position="50"/>
        <end position="71"/>
    </location>
</feature>
<evidence type="ECO:0000256" key="1">
    <source>
        <dbReference type="SAM" id="Phobius"/>
    </source>
</evidence>
<organism evidence="2 3">
    <name type="scientific">Nonomuraea spiralis</name>
    <dbReference type="NCBI Taxonomy" id="46182"/>
    <lineage>
        <taxon>Bacteria</taxon>
        <taxon>Bacillati</taxon>
        <taxon>Actinomycetota</taxon>
        <taxon>Actinomycetes</taxon>
        <taxon>Streptosporangiales</taxon>
        <taxon>Streptosporangiaceae</taxon>
        <taxon>Nonomuraea</taxon>
    </lineage>
</organism>
<evidence type="ECO:0008006" key="4">
    <source>
        <dbReference type="Google" id="ProtNLM"/>
    </source>
</evidence>
<proteinExistence type="predicted"/>
<protein>
    <recommendedName>
        <fullName evidence="4">DUF1648 domain-containing protein</fullName>
    </recommendedName>
</protein>
<evidence type="ECO:0000313" key="2">
    <source>
        <dbReference type="EMBL" id="MFB9209704.1"/>
    </source>
</evidence>
<feature type="transmembrane region" description="Helical" evidence="1">
    <location>
        <begin position="201"/>
        <end position="220"/>
    </location>
</feature>
<sequence length="321" mass="33261">MNPRIVAAMWGAVVTAALVLVPMGLRDRLPDPLATHWTGSGPDGMASFTTHVLTVAAVWTVVWVAMLAATARGWSLRRRNGRMLWWGALFGGGTLVLGTQASTVSANLDVPHWSAASLPGGHVVLVVLASAGVGVLAGYLGRGGPDPVEGVQAPPAMRLRPGRRTVWVSHLVNPWLVALAVTAAAVIVVLCGLRLAGVVEAGTLASVLPGAVIVLVAGVATSTLSVRAGDDTVVIGFGPLGVLARRIPLSRIDRAWTEDRRPSEVGGWGFRGLPGAATIMLRGGECLVLAYRSGGRLTISIDDAERGASLINALVAERARS</sequence>
<dbReference type="EMBL" id="JBHMEI010000104">
    <property type="protein sequence ID" value="MFB9209704.1"/>
    <property type="molecule type" value="Genomic_DNA"/>
</dbReference>
<gene>
    <name evidence="2" type="ORF">ACFFV7_51570</name>
</gene>